<comment type="caution">
    <text evidence="5">The sequence shown here is derived from an EMBL/GenBank/DDBJ whole genome shotgun (WGS) entry which is preliminary data.</text>
</comment>
<dbReference type="PRINTS" id="PR00598">
    <property type="entry name" value="HTHMARR"/>
</dbReference>
<evidence type="ECO:0000256" key="2">
    <source>
        <dbReference type="ARBA" id="ARBA00023125"/>
    </source>
</evidence>
<dbReference type="OrthoDB" id="9790052at2"/>
<dbReference type="SMART" id="SM00347">
    <property type="entry name" value="HTH_MARR"/>
    <property type="match status" value="1"/>
</dbReference>
<dbReference type="PANTHER" id="PTHR42756:SF1">
    <property type="entry name" value="TRANSCRIPTIONAL REPRESSOR OF EMRAB OPERON"/>
    <property type="match status" value="1"/>
</dbReference>
<dbReference type="SUPFAM" id="SSF46785">
    <property type="entry name" value="Winged helix' DNA-binding domain"/>
    <property type="match status" value="1"/>
</dbReference>
<accession>A0A6A8DBM4</accession>
<keyword evidence="2" id="KW-0238">DNA-binding</keyword>
<dbReference type="GO" id="GO:0003677">
    <property type="term" value="F:DNA binding"/>
    <property type="evidence" value="ECO:0007669"/>
    <property type="project" value="UniProtKB-KW"/>
</dbReference>
<evidence type="ECO:0000313" key="6">
    <source>
        <dbReference type="Proteomes" id="UP000799092"/>
    </source>
</evidence>
<evidence type="ECO:0000256" key="3">
    <source>
        <dbReference type="ARBA" id="ARBA00023163"/>
    </source>
</evidence>
<organism evidence="5 6">
    <name type="scientific">Aquibacillus halophilus</name>
    <dbReference type="NCBI Taxonomy" id="930132"/>
    <lineage>
        <taxon>Bacteria</taxon>
        <taxon>Bacillati</taxon>
        <taxon>Bacillota</taxon>
        <taxon>Bacilli</taxon>
        <taxon>Bacillales</taxon>
        <taxon>Bacillaceae</taxon>
        <taxon>Aquibacillus</taxon>
    </lineage>
</organism>
<dbReference type="CDD" id="cd00090">
    <property type="entry name" value="HTH_ARSR"/>
    <property type="match status" value="1"/>
</dbReference>
<dbReference type="InterPro" id="IPR000835">
    <property type="entry name" value="HTH_MarR-typ"/>
</dbReference>
<dbReference type="PANTHER" id="PTHR42756">
    <property type="entry name" value="TRANSCRIPTIONAL REGULATOR, MARR"/>
    <property type="match status" value="1"/>
</dbReference>
<gene>
    <name evidence="5" type="ORF">GH741_09565</name>
</gene>
<dbReference type="PROSITE" id="PS50995">
    <property type="entry name" value="HTH_MARR_2"/>
    <property type="match status" value="1"/>
</dbReference>
<sequence>MIIRISYNLSQKVVQPLNNITPTSTIAGVEKELRSISGIVKKKGREILNNYPITPPQFIALQWLLEDGDLTIGELSNKINLAFSTTTDLIDRMEKNNLVERVRDSKDRRVVRIHLLEKGTSIIHEVIQKRQEYLGEVLENVPEDKVNSLYSILNLLHENMKEVEKKSTSR</sequence>
<protein>
    <submittedName>
        <fullName evidence="5">MarR family transcriptional regulator</fullName>
    </submittedName>
</protein>
<keyword evidence="3" id="KW-0804">Transcription</keyword>
<name>A0A6A8DBM4_9BACI</name>
<dbReference type="InterPro" id="IPR036390">
    <property type="entry name" value="WH_DNA-bd_sf"/>
</dbReference>
<keyword evidence="6" id="KW-1185">Reference proteome</keyword>
<dbReference type="Gene3D" id="1.10.10.10">
    <property type="entry name" value="Winged helix-like DNA-binding domain superfamily/Winged helix DNA-binding domain"/>
    <property type="match status" value="1"/>
</dbReference>
<evidence type="ECO:0000313" key="5">
    <source>
        <dbReference type="EMBL" id="MRH42934.1"/>
    </source>
</evidence>
<evidence type="ECO:0000259" key="4">
    <source>
        <dbReference type="PROSITE" id="PS50995"/>
    </source>
</evidence>
<dbReference type="InterPro" id="IPR036388">
    <property type="entry name" value="WH-like_DNA-bd_sf"/>
</dbReference>
<dbReference type="GO" id="GO:0003700">
    <property type="term" value="F:DNA-binding transcription factor activity"/>
    <property type="evidence" value="ECO:0007669"/>
    <property type="project" value="InterPro"/>
</dbReference>
<dbReference type="Pfam" id="PF01047">
    <property type="entry name" value="MarR"/>
    <property type="match status" value="1"/>
</dbReference>
<evidence type="ECO:0000256" key="1">
    <source>
        <dbReference type="ARBA" id="ARBA00023015"/>
    </source>
</evidence>
<proteinExistence type="predicted"/>
<dbReference type="EMBL" id="WJNG01000007">
    <property type="protein sequence ID" value="MRH42934.1"/>
    <property type="molecule type" value="Genomic_DNA"/>
</dbReference>
<dbReference type="InterPro" id="IPR011991">
    <property type="entry name" value="ArsR-like_HTH"/>
</dbReference>
<keyword evidence="1" id="KW-0805">Transcription regulation</keyword>
<dbReference type="Proteomes" id="UP000799092">
    <property type="component" value="Unassembled WGS sequence"/>
</dbReference>
<feature type="domain" description="HTH marR-type" evidence="4">
    <location>
        <begin position="26"/>
        <end position="158"/>
    </location>
</feature>
<reference evidence="5" key="1">
    <citation type="submission" date="2019-11" db="EMBL/GenBank/DDBJ databases">
        <authorList>
            <person name="Li J."/>
        </authorList>
    </citation>
    <scope>NUCLEOTIDE SEQUENCE</scope>
    <source>
        <strain evidence="5">B6B</strain>
    </source>
</reference>
<dbReference type="AlphaFoldDB" id="A0A6A8DBM4"/>